<evidence type="ECO:0000313" key="2">
    <source>
        <dbReference type="Proteomes" id="UP000037931"/>
    </source>
</evidence>
<organism evidence="1 2">
    <name type="scientific">Pseudomonas asplenii</name>
    <dbReference type="NCBI Taxonomy" id="53407"/>
    <lineage>
        <taxon>Bacteria</taxon>
        <taxon>Pseudomonadati</taxon>
        <taxon>Pseudomonadota</taxon>
        <taxon>Gammaproteobacteria</taxon>
        <taxon>Pseudomonadales</taxon>
        <taxon>Pseudomonadaceae</taxon>
        <taxon>Pseudomonas</taxon>
    </lineage>
</organism>
<dbReference type="AlphaFoldDB" id="A0A0N0VK09"/>
<dbReference type="STRING" id="50340.PF66_02865"/>
<proteinExistence type="predicted"/>
<comment type="caution">
    <text evidence="1">The sequence shown here is derived from an EMBL/GenBank/DDBJ whole genome shotgun (WGS) entry which is preliminary data.</text>
</comment>
<keyword evidence="2" id="KW-1185">Reference proteome</keyword>
<accession>A0A0N0VK09</accession>
<evidence type="ECO:0000313" key="1">
    <source>
        <dbReference type="EMBL" id="KPA90796.1"/>
    </source>
</evidence>
<dbReference type="RefSeq" id="WP_054063019.1">
    <property type="nucleotide sequence ID" value="NZ_JSYZ01000009.1"/>
</dbReference>
<dbReference type="Pfam" id="PF09482">
    <property type="entry name" value="OrgA_MxiK"/>
    <property type="match status" value="1"/>
</dbReference>
<sequence length="184" mass="20952">MSELDQCLRRILWQPLDYLAAGRLHLTEAFTGEPARQALNRILLEGLQLPMSLPAPGSFSRVWIRQWRHLPQIARLMGAQRLWPELARGARMGLLSAQERDFARRAIGPRRAWALSVDHPLLEQVEGVGLAELLAFSEELPAALSERVRLLFPETVVAWQARLPVVRPDPTLFFLAVQHVRHHS</sequence>
<dbReference type="InterPro" id="IPR013388">
    <property type="entry name" value="T3SS_OrgA/MxiK"/>
</dbReference>
<dbReference type="OrthoDB" id="8596321at2"/>
<dbReference type="Proteomes" id="UP000037931">
    <property type="component" value="Unassembled WGS sequence"/>
</dbReference>
<dbReference type="EMBL" id="JSYZ01000009">
    <property type="protein sequence ID" value="KPA90796.1"/>
    <property type="molecule type" value="Genomic_DNA"/>
</dbReference>
<reference evidence="1 2" key="1">
    <citation type="journal article" date="2015" name="PLoS ONE">
        <title>Rice-Infecting Pseudomonas Genomes Are Highly Accessorized and Harbor Multiple Putative Virulence Mechanisms to Cause Sheath Brown Rot.</title>
        <authorList>
            <person name="Quibod I.L."/>
            <person name="Grande G."/>
            <person name="Oreiro E.G."/>
            <person name="Borja F.N."/>
            <person name="Dossa G.S."/>
            <person name="Mauleon R."/>
            <person name="Cruz C.V."/>
            <person name="Oliva R."/>
        </authorList>
    </citation>
    <scope>NUCLEOTIDE SEQUENCE [LARGE SCALE GENOMIC DNA]</scope>
    <source>
        <strain evidence="1 2">IRRI 6609</strain>
    </source>
</reference>
<name>A0A0N0VK09_9PSED</name>
<protein>
    <submittedName>
        <fullName evidence="1">Bacterial type III secretion apparatus protein (OrgA MxiK)</fullName>
    </submittedName>
</protein>
<gene>
    <name evidence="1" type="ORF">PF66_02865</name>
</gene>
<dbReference type="PATRIC" id="fig|50340.43.peg.6252"/>